<evidence type="ECO:0000313" key="3">
    <source>
        <dbReference type="Proteomes" id="UP000573603"/>
    </source>
</evidence>
<organism evidence="2 3">
    <name type="scientific">Fusarium anthophilum</name>
    <dbReference type="NCBI Taxonomy" id="48485"/>
    <lineage>
        <taxon>Eukaryota</taxon>
        <taxon>Fungi</taxon>
        <taxon>Dikarya</taxon>
        <taxon>Ascomycota</taxon>
        <taxon>Pezizomycotina</taxon>
        <taxon>Sordariomycetes</taxon>
        <taxon>Hypocreomycetidae</taxon>
        <taxon>Hypocreales</taxon>
        <taxon>Nectriaceae</taxon>
        <taxon>Fusarium</taxon>
        <taxon>Fusarium fujikuroi species complex</taxon>
    </lineage>
</organism>
<reference evidence="2 3" key="1">
    <citation type="journal article" date="2020" name="BMC Genomics">
        <title>Correction to: Identification and distribution of gene clusters required for synthesis of sphingolipid metabolism inhibitors in diverse species of the filamentous fungus Fusarium.</title>
        <authorList>
            <person name="Kim H.S."/>
            <person name="Lohmar J.M."/>
            <person name="Busman M."/>
            <person name="Brown D.W."/>
            <person name="Naumann T.A."/>
            <person name="Divon H.H."/>
            <person name="Lysoe E."/>
            <person name="Uhlig S."/>
            <person name="Proctor R.H."/>
        </authorList>
    </citation>
    <scope>NUCLEOTIDE SEQUENCE [LARGE SCALE GENOMIC DNA]</scope>
    <source>
        <strain evidence="2 3">NRRL 25214</strain>
    </source>
</reference>
<dbReference type="InterPro" id="IPR036047">
    <property type="entry name" value="F-box-like_dom_sf"/>
</dbReference>
<proteinExistence type="predicted"/>
<name>A0A8H4YI49_9HYPO</name>
<dbReference type="EMBL" id="JABEVY010000667">
    <property type="protein sequence ID" value="KAF5228400.1"/>
    <property type="molecule type" value="Genomic_DNA"/>
</dbReference>
<accession>A0A8H4YI49</accession>
<dbReference type="SUPFAM" id="SSF81383">
    <property type="entry name" value="F-box domain"/>
    <property type="match status" value="1"/>
</dbReference>
<protein>
    <recommendedName>
        <fullName evidence="1">F-box domain-containing protein</fullName>
    </recommendedName>
</protein>
<evidence type="ECO:0000313" key="2">
    <source>
        <dbReference type="EMBL" id="KAF5228400.1"/>
    </source>
</evidence>
<evidence type="ECO:0000259" key="1">
    <source>
        <dbReference type="Pfam" id="PF12937"/>
    </source>
</evidence>
<feature type="domain" description="F-box" evidence="1">
    <location>
        <begin position="74"/>
        <end position="110"/>
    </location>
</feature>
<dbReference type="Pfam" id="PF12937">
    <property type="entry name" value="F-box-like"/>
    <property type="match status" value="1"/>
</dbReference>
<dbReference type="AlphaFoldDB" id="A0A8H4YI49"/>
<dbReference type="Proteomes" id="UP000573603">
    <property type="component" value="Unassembled WGS sequence"/>
</dbReference>
<keyword evidence="3" id="KW-1185">Reference proteome</keyword>
<gene>
    <name evidence="2" type="ORF">FANTH_14517</name>
</gene>
<comment type="caution">
    <text evidence="2">The sequence shown here is derived from an EMBL/GenBank/DDBJ whole genome shotgun (WGS) entry which is preliminary data.</text>
</comment>
<sequence>MPHFRLYPQYASSWTQRTIERLGLRVATCEVPLLEASDGGPVHFDTLMPEDAHLPAPVEPVELGCQQSSGSGLLQLPLELLVCIMGFLPHSCLYMVHQTCKILRQLAHDVIDFHRDILHFAEKTHRGIGSTCDQLRLIKRVFLRRSLCEPCGNLLDSGELETRLRRLWQPIRCTGCNQNHPELLFPQGNERGNICVGLLGHFTLCKHVKVLAKIQPNYKDGLGVVCTHPEHRVATRKDDENPLAVTRRRPCIRTLYSGDIQVIESLRCFPMVKINQRQFPGMPALQANLLKQLKERVAKELCRHASTQIDSIASCMISDECNCFPASGVPVHKVGAPYGRNVKCPNHGYNCRHCGARYFWYYEDDYIVLRHEVRTRNTGPDSFGWLSNLTFETDEHPIFNDNTKGVLWCDIPACGTGCGNRWLLMLEILQRTSLRCNWSGLQVPPRDLYSALSLPFTLEYQVFQDAAEWPTDPDMLSQDLMFPITTSFSAHSGLNPGV</sequence>
<dbReference type="InterPro" id="IPR001810">
    <property type="entry name" value="F-box_dom"/>
</dbReference>